<dbReference type="Proteomes" id="UP000185680">
    <property type="component" value="Chromosome"/>
</dbReference>
<gene>
    <name evidence="2" type="ORF">LPB072_12385</name>
    <name evidence="3" type="ORF">LPB72_11005</name>
</gene>
<reference evidence="3 4" key="1">
    <citation type="submission" date="2016-02" db="EMBL/GenBank/DDBJ databases">
        <title>Draft genome sequence of Hydrogenophaga sp. LPB0072.</title>
        <authorList>
            <person name="Shin S.-K."/>
            <person name="Yi H."/>
        </authorList>
    </citation>
    <scope>NUCLEOTIDE SEQUENCE [LARGE SCALE GENOMIC DNA]</scope>
    <source>
        <strain evidence="3 4">LPB0072</strain>
    </source>
</reference>
<evidence type="ECO:0008006" key="6">
    <source>
        <dbReference type="Google" id="ProtNLM"/>
    </source>
</evidence>
<dbReference type="KEGG" id="hyl:LPB072_12385"/>
<dbReference type="OrthoDB" id="8563966at2"/>
<dbReference type="RefSeq" id="WP_066090156.1">
    <property type="nucleotide sequence ID" value="NZ_CP017476.1"/>
</dbReference>
<dbReference type="AlphaFoldDB" id="A0A167HWH4"/>
<dbReference type="Proteomes" id="UP000185657">
    <property type="component" value="Unassembled WGS sequence"/>
</dbReference>
<dbReference type="EMBL" id="LVWD01000013">
    <property type="protein sequence ID" value="OAD41826.1"/>
    <property type="molecule type" value="Genomic_DNA"/>
</dbReference>
<evidence type="ECO:0000256" key="1">
    <source>
        <dbReference type="SAM" id="Phobius"/>
    </source>
</evidence>
<name>A0A167HWH4_9BURK</name>
<feature type="transmembrane region" description="Helical" evidence="1">
    <location>
        <begin position="45"/>
        <end position="64"/>
    </location>
</feature>
<sequence length="127" mass="13659">MKNFSNLLAWGTTALIAVLAALNWSTLMADAPLNLLVAQIDAPLGVIMLALSGVMGAAFVFAYLHNHIGSLLETRKLLKEVQRAHDLADKAEASRIEALQKLIAKEFLQLNQRLGTGSAPTTGHTQI</sequence>
<organism evidence="2 5">
    <name type="scientific">Hydrogenophaga crassostreae</name>
    <dbReference type="NCBI Taxonomy" id="1763535"/>
    <lineage>
        <taxon>Bacteria</taxon>
        <taxon>Pseudomonadati</taxon>
        <taxon>Pseudomonadota</taxon>
        <taxon>Betaproteobacteria</taxon>
        <taxon>Burkholderiales</taxon>
        <taxon>Comamonadaceae</taxon>
        <taxon>Hydrogenophaga</taxon>
    </lineage>
</organism>
<proteinExistence type="predicted"/>
<reference evidence="2 5" key="2">
    <citation type="submission" date="2016-10" db="EMBL/GenBank/DDBJ databases">
        <title>Hydorgenophaga sp. LPB0072 isolated from gastropod.</title>
        <authorList>
            <person name="Kim E."/>
            <person name="Yi H."/>
        </authorList>
    </citation>
    <scope>NUCLEOTIDE SEQUENCE [LARGE SCALE GENOMIC DNA]</scope>
    <source>
        <strain evidence="2 5">LPB0072</strain>
    </source>
</reference>
<evidence type="ECO:0000313" key="2">
    <source>
        <dbReference type="EMBL" id="AOW13535.1"/>
    </source>
</evidence>
<accession>A0A167HWH4</accession>
<keyword evidence="1" id="KW-1133">Transmembrane helix</keyword>
<evidence type="ECO:0000313" key="3">
    <source>
        <dbReference type="EMBL" id="OAD41826.1"/>
    </source>
</evidence>
<keyword evidence="4" id="KW-1185">Reference proteome</keyword>
<evidence type="ECO:0000313" key="4">
    <source>
        <dbReference type="Proteomes" id="UP000185657"/>
    </source>
</evidence>
<protein>
    <recommendedName>
        <fullName evidence="6">Lipopolysaccharide assembly protein A domain-containing protein</fullName>
    </recommendedName>
</protein>
<dbReference type="STRING" id="1763535.LPB072_12385"/>
<evidence type="ECO:0000313" key="5">
    <source>
        <dbReference type="Proteomes" id="UP000185680"/>
    </source>
</evidence>
<dbReference type="EMBL" id="CP017476">
    <property type="protein sequence ID" value="AOW13535.1"/>
    <property type="molecule type" value="Genomic_DNA"/>
</dbReference>
<keyword evidence="1" id="KW-0472">Membrane</keyword>
<keyword evidence="1" id="KW-0812">Transmembrane</keyword>